<name>A0A7I4YXU3_HAECO</name>
<keyword evidence="2" id="KW-1185">Reference proteome</keyword>
<evidence type="ECO:0000256" key="1">
    <source>
        <dbReference type="SAM" id="SignalP"/>
    </source>
</evidence>
<proteinExistence type="predicted"/>
<dbReference type="OMA" id="HFAFCCN"/>
<dbReference type="WBParaSite" id="HCON_00146840-00001">
    <property type="protein sequence ID" value="HCON_00146840-00001"/>
    <property type="gene ID" value="HCON_00146840"/>
</dbReference>
<organism evidence="2 3">
    <name type="scientific">Haemonchus contortus</name>
    <name type="common">Barber pole worm</name>
    <dbReference type="NCBI Taxonomy" id="6289"/>
    <lineage>
        <taxon>Eukaryota</taxon>
        <taxon>Metazoa</taxon>
        <taxon>Ecdysozoa</taxon>
        <taxon>Nematoda</taxon>
        <taxon>Chromadorea</taxon>
        <taxon>Rhabditida</taxon>
        <taxon>Rhabditina</taxon>
        <taxon>Rhabditomorpha</taxon>
        <taxon>Strongyloidea</taxon>
        <taxon>Trichostrongylidae</taxon>
        <taxon>Haemonchus</taxon>
    </lineage>
</organism>
<protein>
    <submittedName>
        <fullName evidence="3">DUF4789 domain-containing protein</fullName>
    </submittedName>
</protein>
<sequence>MWTVVLYALIRLIAAELCEKREWRDVRWYYDEEESTCFAYPVSCYTPVKITAELHNSEEQCALKHMALTWKTYTLSCPFSLPLAVYTRSNGDQVPYIFSPALCRRNGDRMVSDMCSSSEFCHMHRHFAFCCNNRAFVGQAPVSGKFTITGIGGPKKHLVGSVVTSAPPRAPIDCNTHGDRRSLEWYARSGMACIARRSDCLSPGFPVEAVDTTYPSQQQCMDARFSTWMMSYKLTCSKGFSPVTVDGSPLVFSKSLCGSLHNSDVCNRDEYCSFNNRSPFAFCCHRSEKSSVQNFVIYGSQFNKHRRERHRKRARFVFR</sequence>
<evidence type="ECO:0000313" key="3">
    <source>
        <dbReference type="WBParaSite" id="HCON_00146840-00001"/>
    </source>
</evidence>
<feature type="signal peptide" evidence="1">
    <location>
        <begin position="1"/>
        <end position="15"/>
    </location>
</feature>
<dbReference type="AlphaFoldDB" id="A0A7I4YXU3"/>
<keyword evidence="1" id="KW-0732">Signal</keyword>
<reference evidence="3" key="1">
    <citation type="submission" date="2020-12" db="UniProtKB">
        <authorList>
            <consortium name="WormBaseParasite"/>
        </authorList>
    </citation>
    <scope>IDENTIFICATION</scope>
    <source>
        <strain evidence="3">MHco3</strain>
    </source>
</reference>
<dbReference type="OrthoDB" id="5805119at2759"/>
<accession>A0A7I4YXU3</accession>
<evidence type="ECO:0000313" key="2">
    <source>
        <dbReference type="Proteomes" id="UP000025227"/>
    </source>
</evidence>
<dbReference type="Proteomes" id="UP000025227">
    <property type="component" value="Unplaced"/>
</dbReference>
<feature type="chain" id="PRO_5029555785" evidence="1">
    <location>
        <begin position="16"/>
        <end position="319"/>
    </location>
</feature>